<evidence type="ECO:0000256" key="4">
    <source>
        <dbReference type="ARBA" id="ARBA00012239"/>
    </source>
</evidence>
<keyword evidence="7" id="KW-0663">Pyridoxal phosphate</keyword>
<keyword evidence="10" id="KW-0535">Nitrogen fixation</keyword>
<dbReference type="InterPro" id="IPR015422">
    <property type="entry name" value="PyrdxlP-dep_Trfase_small"/>
</dbReference>
<evidence type="ECO:0000256" key="10">
    <source>
        <dbReference type="ARBA" id="ARBA00023231"/>
    </source>
</evidence>
<dbReference type="GO" id="GO:0051536">
    <property type="term" value="F:iron-sulfur cluster binding"/>
    <property type="evidence" value="ECO:0007669"/>
    <property type="project" value="UniProtKB-KW"/>
</dbReference>
<dbReference type="Gene3D" id="3.90.1150.10">
    <property type="entry name" value="Aspartate Aminotransferase, domain 1"/>
    <property type="match status" value="1"/>
</dbReference>
<evidence type="ECO:0000313" key="15">
    <source>
        <dbReference type="EMBL" id="VVV06586.1"/>
    </source>
</evidence>
<evidence type="ECO:0000256" key="6">
    <source>
        <dbReference type="ARBA" id="ARBA00022723"/>
    </source>
</evidence>
<dbReference type="AlphaFoldDB" id="A0A5Q4YZB8"/>
<evidence type="ECO:0000256" key="3">
    <source>
        <dbReference type="ARBA" id="ARBA00006490"/>
    </source>
</evidence>
<keyword evidence="8" id="KW-0408">Iron</keyword>
<sequence length="351" mass="37996">MNNYYDYAASTPLSEAAIERMTPWINSSFANPSAEHSEGIKASQAIQEAREIIADKIGAMPSEIIFTSGASEANNLAIKGVAFQFLNEKCHIITSTIEHKCVLNTCDFLEQLGFEVTYISPNSDGLISPSAVKEAIKENTKLISIHHVNNELGTIQPISEFGEIAIDNGILFHTDAAQSFCKLDIDIDDMDIDMLSLSGHKIYGPKGVGALYVRDARRSNLVPIIHGGGQELGLRGGTSPTPLIMGLAAAVEFFPEDGLDAIESLLGTLSKYSCVRNGGSDVLPTIFNVTFSSLKEVKIFKESNPWFISQGSACNAMSNIASHVLSNIGLTEEEARRTYRISLPPFKSTTS</sequence>
<dbReference type="EMBL" id="LR721751">
    <property type="protein sequence ID" value="VVV06586.1"/>
    <property type="molecule type" value="Genomic_DNA"/>
</dbReference>
<keyword evidence="9" id="KW-0411">Iron-sulfur</keyword>
<evidence type="ECO:0000256" key="9">
    <source>
        <dbReference type="ARBA" id="ARBA00023014"/>
    </source>
</evidence>
<evidence type="ECO:0000256" key="7">
    <source>
        <dbReference type="ARBA" id="ARBA00022898"/>
    </source>
</evidence>
<dbReference type="GO" id="GO:0031071">
    <property type="term" value="F:cysteine desulfurase activity"/>
    <property type="evidence" value="ECO:0007669"/>
    <property type="project" value="UniProtKB-EC"/>
</dbReference>
<gene>
    <name evidence="15" type="primary">iscS_2</name>
    <name evidence="15" type="ORF">AW0309160_04080</name>
</gene>
<keyword evidence="5" id="KW-0808">Transferase</keyword>
<evidence type="ECO:0000256" key="12">
    <source>
        <dbReference type="ARBA" id="ARBA00050776"/>
    </source>
</evidence>
<protein>
    <recommendedName>
        <fullName evidence="4">cysteine desulfurase</fullName>
        <ecNumber evidence="4">2.8.1.7</ecNumber>
    </recommendedName>
    <alternativeName>
        <fullName evidence="11">Nitrogenase metalloclusters biosynthesis protein NifS</fullName>
    </alternativeName>
</protein>
<evidence type="ECO:0000259" key="14">
    <source>
        <dbReference type="Pfam" id="PF00266"/>
    </source>
</evidence>
<dbReference type="InterPro" id="IPR015421">
    <property type="entry name" value="PyrdxlP-dep_Trfase_major"/>
</dbReference>
<dbReference type="InterPro" id="IPR000192">
    <property type="entry name" value="Aminotrans_V_dom"/>
</dbReference>
<dbReference type="GO" id="GO:0046872">
    <property type="term" value="F:metal ion binding"/>
    <property type="evidence" value="ECO:0007669"/>
    <property type="project" value="UniProtKB-KW"/>
</dbReference>
<feature type="domain" description="Aminotransferase class V" evidence="14">
    <location>
        <begin position="4"/>
        <end position="272"/>
    </location>
</feature>
<organism evidence="15">
    <name type="scientific">Aliivibrio wodanis</name>
    <dbReference type="NCBI Taxonomy" id="80852"/>
    <lineage>
        <taxon>Bacteria</taxon>
        <taxon>Pseudomonadati</taxon>
        <taxon>Pseudomonadota</taxon>
        <taxon>Gammaproteobacteria</taxon>
        <taxon>Vibrionales</taxon>
        <taxon>Vibrionaceae</taxon>
        <taxon>Aliivibrio</taxon>
    </lineage>
</organism>
<dbReference type="EC" id="2.8.1.7" evidence="4"/>
<reference evidence="15" key="1">
    <citation type="submission" date="2019-09" db="EMBL/GenBank/DDBJ databases">
        <authorList>
            <person name="Hjerde E."/>
        </authorList>
    </citation>
    <scope>NUCLEOTIDE SEQUENCE</scope>
    <source>
        <strain evidence="15">06/09/160</strain>
    </source>
</reference>
<comment type="catalytic activity">
    <reaction evidence="12">
        <text>(sulfur carrier)-H + L-cysteine = (sulfur carrier)-SH + L-alanine</text>
        <dbReference type="Rhea" id="RHEA:43892"/>
        <dbReference type="Rhea" id="RHEA-COMP:14737"/>
        <dbReference type="Rhea" id="RHEA-COMP:14739"/>
        <dbReference type="ChEBI" id="CHEBI:29917"/>
        <dbReference type="ChEBI" id="CHEBI:35235"/>
        <dbReference type="ChEBI" id="CHEBI:57972"/>
        <dbReference type="ChEBI" id="CHEBI:64428"/>
        <dbReference type="EC" id="2.8.1.7"/>
    </reaction>
</comment>
<evidence type="ECO:0000256" key="11">
    <source>
        <dbReference type="ARBA" id="ARBA00031911"/>
    </source>
</evidence>
<comment type="function">
    <text evidence="2">Catalyzes the removal of elemental sulfur atoms from cysteine to produce alanine. Seems to participate in the biosynthesis of the nitrogenase metalloclusters by providing the inorganic sulfur required for the Fe-S core formation.</text>
</comment>
<dbReference type="PROSITE" id="PS00595">
    <property type="entry name" value="AA_TRANSFER_CLASS_5"/>
    <property type="match status" value="1"/>
</dbReference>
<dbReference type="Gene3D" id="3.40.640.10">
    <property type="entry name" value="Type I PLP-dependent aspartate aminotransferase-like (Major domain)"/>
    <property type="match status" value="1"/>
</dbReference>
<dbReference type="InterPro" id="IPR016454">
    <property type="entry name" value="Cysteine_dSase"/>
</dbReference>
<comment type="similarity">
    <text evidence="3">Belongs to the class-V pyridoxal-phosphate-dependent aminotransferase family. NifS/IscS subfamily.</text>
</comment>
<comment type="cofactor">
    <cofactor evidence="1 13">
        <name>pyridoxal 5'-phosphate</name>
        <dbReference type="ChEBI" id="CHEBI:597326"/>
    </cofactor>
</comment>
<dbReference type="InterPro" id="IPR020578">
    <property type="entry name" value="Aminotrans_V_PyrdxlP_BS"/>
</dbReference>
<evidence type="ECO:0000256" key="5">
    <source>
        <dbReference type="ARBA" id="ARBA00022679"/>
    </source>
</evidence>
<dbReference type="SUPFAM" id="SSF53383">
    <property type="entry name" value="PLP-dependent transferases"/>
    <property type="match status" value="1"/>
</dbReference>
<evidence type="ECO:0000256" key="1">
    <source>
        <dbReference type="ARBA" id="ARBA00001933"/>
    </source>
</evidence>
<dbReference type="PANTHER" id="PTHR11601">
    <property type="entry name" value="CYSTEINE DESULFURYLASE FAMILY MEMBER"/>
    <property type="match status" value="1"/>
</dbReference>
<dbReference type="Pfam" id="PF00266">
    <property type="entry name" value="Aminotran_5"/>
    <property type="match status" value="1"/>
</dbReference>
<dbReference type="FunFam" id="3.40.640.10:FF:000084">
    <property type="entry name" value="IscS-like cysteine desulfurase"/>
    <property type="match status" value="1"/>
</dbReference>
<proteinExistence type="inferred from homology"/>
<evidence type="ECO:0000256" key="8">
    <source>
        <dbReference type="ARBA" id="ARBA00023004"/>
    </source>
</evidence>
<dbReference type="PANTHER" id="PTHR11601:SF34">
    <property type="entry name" value="CYSTEINE DESULFURASE"/>
    <property type="match status" value="1"/>
</dbReference>
<accession>A0A5Q4YZB8</accession>
<evidence type="ECO:0000256" key="13">
    <source>
        <dbReference type="RuleBase" id="RU004504"/>
    </source>
</evidence>
<dbReference type="PIRSF" id="PIRSF005572">
    <property type="entry name" value="NifS"/>
    <property type="match status" value="1"/>
</dbReference>
<dbReference type="InterPro" id="IPR015424">
    <property type="entry name" value="PyrdxlP-dep_Trfase"/>
</dbReference>
<evidence type="ECO:0000256" key="2">
    <source>
        <dbReference type="ARBA" id="ARBA00003120"/>
    </source>
</evidence>
<name>A0A5Q4YZB8_9GAMM</name>
<keyword evidence="6" id="KW-0479">Metal-binding</keyword>